<dbReference type="GO" id="GO:0016747">
    <property type="term" value="F:acyltransferase activity, transferring groups other than amino-acyl groups"/>
    <property type="evidence" value="ECO:0007669"/>
    <property type="project" value="InterPro"/>
</dbReference>
<dbReference type="PANTHER" id="PTHR43610">
    <property type="entry name" value="BLL6696 PROTEIN"/>
    <property type="match status" value="1"/>
</dbReference>
<proteinExistence type="predicted"/>
<dbReference type="PROSITE" id="PS51186">
    <property type="entry name" value="GNAT"/>
    <property type="match status" value="1"/>
</dbReference>
<protein>
    <submittedName>
        <fullName evidence="2">N-acetyltransferase</fullName>
    </submittedName>
</protein>
<gene>
    <name evidence="2" type="ORF">ENS82_01505</name>
</gene>
<keyword evidence="2" id="KW-0808">Transferase</keyword>
<dbReference type="SUPFAM" id="SSF55729">
    <property type="entry name" value="Acyl-CoA N-acyltransferases (Nat)"/>
    <property type="match status" value="1"/>
</dbReference>
<sequence>MNPHLTQPITLEGKLVRLEPLTMAHLPALLEIAQLEEYPYTTVPRSEVGMRRYIQAALDEQAQGQALPFATVDKRASCVVGSTRFMAFEYWPWPENSPHYRPQRPDAVEIGHTWLAPPAQRTGLNTEAKLLMLTHAFEGLGVRRVTLKTDARNLRSRRAIERLGAHLDGILRAHRPAADGGIRDSAMYSILAKEWPAVKARLLGLLAQTRQAGEPPDLL</sequence>
<evidence type="ECO:0000313" key="2">
    <source>
        <dbReference type="EMBL" id="HFG19381.1"/>
    </source>
</evidence>
<organism evidence="2">
    <name type="scientific">Meiothermus ruber</name>
    <dbReference type="NCBI Taxonomy" id="277"/>
    <lineage>
        <taxon>Bacteria</taxon>
        <taxon>Thermotogati</taxon>
        <taxon>Deinococcota</taxon>
        <taxon>Deinococci</taxon>
        <taxon>Thermales</taxon>
        <taxon>Thermaceae</taxon>
        <taxon>Meiothermus</taxon>
    </lineage>
</organism>
<dbReference type="InterPro" id="IPR016181">
    <property type="entry name" value="Acyl_CoA_acyltransferase"/>
</dbReference>
<dbReference type="EMBL" id="DSWI01000008">
    <property type="protein sequence ID" value="HFG19381.1"/>
    <property type="molecule type" value="Genomic_DNA"/>
</dbReference>
<dbReference type="AlphaFoldDB" id="A0A7C3HQC3"/>
<accession>A0A7C3HQC3</accession>
<dbReference type="Gene3D" id="3.40.630.30">
    <property type="match status" value="1"/>
</dbReference>
<dbReference type="PANTHER" id="PTHR43610:SF1">
    <property type="entry name" value="N-ACETYLTRANSFERASE DOMAIN-CONTAINING PROTEIN"/>
    <property type="match status" value="1"/>
</dbReference>
<dbReference type="InterPro" id="IPR000182">
    <property type="entry name" value="GNAT_dom"/>
</dbReference>
<comment type="caution">
    <text evidence="2">The sequence shown here is derived from an EMBL/GenBank/DDBJ whole genome shotgun (WGS) entry which is preliminary data.</text>
</comment>
<name>A0A7C3HQC3_MEIRU</name>
<reference evidence="2" key="1">
    <citation type="journal article" date="2020" name="mSystems">
        <title>Genome- and Community-Level Interaction Insights into Carbon Utilization and Element Cycling Functions of Hydrothermarchaeota in Hydrothermal Sediment.</title>
        <authorList>
            <person name="Zhou Z."/>
            <person name="Liu Y."/>
            <person name="Xu W."/>
            <person name="Pan J."/>
            <person name="Luo Z.H."/>
            <person name="Li M."/>
        </authorList>
    </citation>
    <scope>NUCLEOTIDE SEQUENCE [LARGE SCALE GENOMIC DNA]</scope>
    <source>
        <strain evidence="2">SpSt-524</strain>
    </source>
</reference>
<feature type="domain" description="N-acetyltransferase" evidence="1">
    <location>
        <begin position="16"/>
        <end position="194"/>
    </location>
</feature>
<evidence type="ECO:0000259" key="1">
    <source>
        <dbReference type="PROSITE" id="PS51186"/>
    </source>
</evidence>
<dbReference type="Pfam" id="PF13302">
    <property type="entry name" value="Acetyltransf_3"/>
    <property type="match status" value="1"/>
</dbReference>